<evidence type="ECO:0000313" key="1">
    <source>
        <dbReference type="EMBL" id="MDV6286622.1"/>
    </source>
</evidence>
<comment type="caution">
    <text evidence="1">The sequence shown here is derived from an EMBL/GenBank/DDBJ whole genome shotgun (WGS) entry which is preliminary data.</text>
</comment>
<protein>
    <submittedName>
        <fullName evidence="1">EvbL</fullName>
    </submittedName>
</protein>
<dbReference type="NCBIfam" id="NF047719">
    <property type="entry name" value="SCO6745_fam_HTH"/>
    <property type="match status" value="1"/>
</dbReference>
<gene>
    <name evidence="1" type="ORF">R3Q59_39785</name>
</gene>
<dbReference type="Pfam" id="PF21863">
    <property type="entry name" value="HTH_67"/>
    <property type="match status" value="1"/>
</dbReference>
<dbReference type="Proteomes" id="UP001185737">
    <property type="component" value="Unassembled WGS sequence"/>
</dbReference>
<evidence type="ECO:0000313" key="2">
    <source>
        <dbReference type="Proteomes" id="UP001185737"/>
    </source>
</evidence>
<sequence length="260" mass="27998">MLEERTTQTHHLNNENLLAAAVSDASSSIADIGATWMLHPEQFEASIAAGYPHPFAGYFAGRAGVLGEVDTHIVDAAIVIFAPDVVDAMWTSGRPVHGARGGAEIYTIQAAEWARKRFDGLEGLPRFVELGEKVLAVAPAANLPLFAGWRALPRVADSPGRAMQVLLILRELRCGIHLAALTAAGITPVEANMLNKGEEYCALLGWTAPLPAVEHLRSRRAEVEQTTNDRVSRIFASALTLAEIEELAQITTAMNTRSSL</sequence>
<dbReference type="RefSeq" id="WP_317571617.1">
    <property type="nucleotide sequence ID" value="NZ_JAWLKA010000042.1"/>
</dbReference>
<keyword evidence="2" id="KW-1185">Reference proteome</keyword>
<dbReference type="EMBL" id="JAWLKA010000042">
    <property type="protein sequence ID" value="MDV6286622.1"/>
    <property type="molecule type" value="Genomic_DNA"/>
</dbReference>
<name>A0ABU4CTK9_RHOJO</name>
<dbReference type="InterPro" id="IPR054058">
    <property type="entry name" value="HTH_67"/>
</dbReference>
<reference evidence="1 2" key="1">
    <citation type="submission" date="2023-10" db="EMBL/GenBank/DDBJ databases">
        <title>Development of a sustainable strategy for remediation of hydrocarbon-contaminated territories based on the waste exchange concept.</title>
        <authorList>
            <person name="Krivoruchko A."/>
        </authorList>
    </citation>
    <scope>NUCLEOTIDE SEQUENCE [LARGE SCALE GENOMIC DNA]</scope>
    <source>
        <strain evidence="1 2">IEGM 60</strain>
    </source>
</reference>
<accession>A0ABU4CTK9</accession>
<proteinExistence type="predicted"/>
<organism evidence="1 2">
    <name type="scientific">Rhodococcus jostii</name>
    <dbReference type="NCBI Taxonomy" id="132919"/>
    <lineage>
        <taxon>Bacteria</taxon>
        <taxon>Bacillati</taxon>
        <taxon>Actinomycetota</taxon>
        <taxon>Actinomycetes</taxon>
        <taxon>Mycobacteriales</taxon>
        <taxon>Nocardiaceae</taxon>
        <taxon>Rhodococcus</taxon>
    </lineage>
</organism>